<evidence type="ECO:0000256" key="7">
    <source>
        <dbReference type="ARBA" id="ARBA00049790"/>
    </source>
</evidence>
<dbReference type="PANTHER" id="PTHR14741:SF32">
    <property type="entry name" value="TRIMETHYLGUANOSINE SYNTHASE"/>
    <property type="match status" value="1"/>
</dbReference>
<dbReference type="InterPro" id="IPR019012">
    <property type="entry name" value="RNA_cap_Gua-N2-MeTrfase"/>
</dbReference>
<comment type="catalytic activity">
    <reaction evidence="4">
        <text>a 5'-end (N(7)-methyl 5'-triphosphoguanosine)-ribonucleoside in snoRNA + S-adenosyl-L-methionine = a 5'-end (N(2),N(7)-dimethyl 5'-triphosphoguanosine)-ribonucleoside in snoRNA + S-adenosyl-L-homocysteine + H(+)</text>
        <dbReference type="Rhea" id="RHEA:78475"/>
        <dbReference type="Rhea" id="RHEA-COMP:19086"/>
        <dbReference type="Rhea" id="RHEA-COMP:19088"/>
        <dbReference type="ChEBI" id="CHEBI:15378"/>
        <dbReference type="ChEBI" id="CHEBI:57856"/>
        <dbReference type="ChEBI" id="CHEBI:59789"/>
        <dbReference type="ChEBI" id="CHEBI:156461"/>
        <dbReference type="ChEBI" id="CHEBI:172880"/>
    </reaction>
    <physiologicalReaction direction="left-to-right" evidence="4">
        <dbReference type="Rhea" id="RHEA:78476"/>
    </physiologicalReaction>
</comment>
<comment type="catalytic activity">
    <reaction evidence="5">
        <text>a 5'-end (N(2),N(7)-dimethyl 5'-triphosphoguanosine)-ribonucleoside in snRNA + S-adenosyl-L-methionine = a 5'-end (N(2),N(2),N(7)-trimethyl 5'-triphosphoguanosine)-ribonucleoside in snRNA + S-adenosyl-L-homocysteine + H(+)</text>
        <dbReference type="Rhea" id="RHEA:78479"/>
        <dbReference type="Rhea" id="RHEA-COMP:19087"/>
        <dbReference type="Rhea" id="RHEA-COMP:19089"/>
        <dbReference type="ChEBI" id="CHEBI:15378"/>
        <dbReference type="ChEBI" id="CHEBI:57856"/>
        <dbReference type="ChEBI" id="CHEBI:59789"/>
        <dbReference type="ChEBI" id="CHEBI:167623"/>
        <dbReference type="ChEBI" id="CHEBI:172880"/>
    </reaction>
    <physiologicalReaction direction="left-to-right" evidence="5">
        <dbReference type="Rhea" id="RHEA:78480"/>
    </physiologicalReaction>
</comment>
<comment type="catalytic activity">
    <reaction evidence="6">
        <text>a 5'-end (N(7)-methyl 5'-triphosphoguanosine)-ribonucleoside in snRNA + S-adenosyl-L-methionine = a 5'-end (N(2),N(7)-dimethyl 5'-triphosphoguanosine)-ribonucleoside in snRNA + S-adenosyl-L-homocysteine + H(+)</text>
        <dbReference type="Rhea" id="RHEA:78471"/>
        <dbReference type="Rhea" id="RHEA-COMP:19085"/>
        <dbReference type="Rhea" id="RHEA-COMP:19087"/>
        <dbReference type="ChEBI" id="CHEBI:15378"/>
        <dbReference type="ChEBI" id="CHEBI:57856"/>
        <dbReference type="ChEBI" id="CHEBI:59789"/>
        <dbReference type="ChEBI" id="CHEBI:156461"/>
        <dbReference type="ChEBI" id="CHEBI:172880"/>
    </reaction>
    <physiologicalReaction direction="left-to-right" evidence="6">
        <dbReference type="Rhea" id="RHEA:78472"/>
    </physiologicalReaction>
</comment>
<dbReference type="SUPFAM" id="SSF53335">
    <property type="entry name" value="S-adenosyl-L-methionine-dependent methyltransferases"/>
    <property type="match status" value="1"/>
</dbReference>
<evidence type="ECO:0000256" key="6">
    <source>
        <dbReference type="ARBA" id="ARBA00049075"/>
    </source>
</evidence>
<reference evidence="8" key="2">
    <citation type="submission" date="2011-02" db="EMBL/GenBank/DDBJ databases">
        <authorList>
            <person name="MacLean D."/>
        </authorList>
    </citation>
    <scope>NUCLEOTIDE SEQUENCE</scope>
</reference>
<reference evidence="8" key="1">
    <citation type="journal article" date="2011" name="PLoS Biol.">
        <title>Gene gain and loss during evolution of obligate parasitism in the white rust pathogen of Arabidopsis thaliana.</title>
        <authorList>
            <person name="Kemen E."/>
            <person name="Gardiner A."/>
            <person name="Schultz-Larsen T."/>
            <person name="Kemen A.C."/>
            <person name="Balmuth A.L."/>
            <person name="Robert-Seilaniantz A."/>
            <person name="Bailey K."/>
            <person name="Holub E."/>
            <person name="Studholme D.J."/>
            <person name="Maclean D."/>
            <person name="Jones J.D."/>
        </authorList>
    </citation>
    <scope>NUCLEOTIDE SEQUENCE</scope>
</reference>
<proteinExistence type="inferred from homology"/>
<dbReference type="PANTHER" id="PTHR14741">
    <property type="entry name" value="S-ADENOSYLMETHIONINE-DEPENDENT METHYLTRANSFERASE RELATED"/>
    <property type="match status" value="1"/>
</dbReference>
<evidence type="ECO:0000256" key="3">
    <source>
        <dbReference type="ARBA" id="ARBA00047418"/>
    </source>
</evidence>
<gene>
    <name evidence="8" type="primary">AlNc14C23G2380</name>
    <name evidence="8" type="ORF">ALNC14_027660</name>
</gene>
<dbReference type="InterPro" id="IPR029063">
    <property type="entry name" value="SAM-dependent_MTases_sf"/>
</dbReference>
<dbReference type="GO" id="GO:0003676">
    <property type="term" value="F:nucleic acid binding"/>
    <property type="evidence" value="ECO:0007669"/>
    <property type="project" value="InterPro"/>
</dbReference>
<dbReference type="GO" id="GO:0071164">
    <property type="term" value="F:RNA cap trimethylguanosine synthase activity"/>
    <property type="evidence" value="ECO:0007669"/>
    <property type="project" value="TreeGrafter"/>
</dbReference>
<dbReference type="Gene3D" id="3.40.50.150">
    <property type="entry name" value="Vaccinia Virus protein VP39"/>
    <property type="match status" value="1"/>
</dbReference>
<evidence type="ECO:0000256" key="1">
    <source>
        <dbReference type="ARBA" id="ARBA00018517"/>
    </source>
</evidence>
<comment type="similarity">
    <text evidence="2">Belongs to the methyltransferase superfamily. Trimethylguanosine synthase family.</text>
</comment>
<dbReference type="HOGENOM" id="CLU_807557_0_0_1"/>
<dbReference type="AlphaFoldDB" id="F0W681"/>
<evidence type="ECO:0000256" key="4">
    <source>
        <dbReference type="ARBA" id="ARBA00048740"/>
    </source>
</evidence>
<dbReference type="GO" id="GO:0005634">
    <property type="term" value="C:nucleus"/>
    <property type="evidence" value="ECO:0007669"/>
    <property type="project" value="TreeGrafter"/>
</dbReference>
<name>F0W681_9STRA</name>
<dbReference type="EMBL" id="FR824068">
    <property type="protein sequence ID" value="CCA16623.1"/>
    <property type="molecule type" value="Genomic_DNA"/>
</dbReference>
<organism evidence="8">
    <name type="scientific">Albugo laibachii Nc14</name>
    <dbReference type="NCBI Taxonomy" id="890382"/>
    <lineage>
        <taxon>Eukaryota</taxon>
        <taxon>Sar</taxon>
        <taxon>Stramenopiles</taxon>
        <taxon>Oomycota</taxon>
        <taxon>Peronosporomycetes</taxon>
        <taxon>Albuginales</taxon>
        <taxon>Albuginaceae</taxon>
        <taxon>Albugo</taxon>
    </lineage>
</organism>
<evidence type="ECO:0000256" key="2">
    <source>
        <dbReference type="ARBA" id="ARBA00025783"/>
    </source>
</evidence>
<dbReference type="PROSITE" id="PS00092">
    <property type="entry name" value="N6_MTASE"/>
    <property type="match status" value="1"/>
</dbReference>
<protein>
    <recommendedName>
        <fullName evidence="1">Trimethylguanosine synthase</fullName>
    </recommendedName>
    <alternativeName>
        <fullName evidence="7">Cap-specific guanine-N(2) methyltransferase</fullName>
    </alternativeName>
</protein>
<sequence>MKTEDQDDNKTRFSADISSLKAALNGKDRVYNVRKSTALSLSPANLINGANFRQYAKKNEKKEKRKNVSRTRRKVMKELSCALSSSSSSSQLQVISRALGNTHFEMEDKGGEGVLVNSSEQSLTESLQELQLERCFDKRDYFFGSIPFQQRQCLQLDEVAMYSVTKDTVATEITRLITEELCSNVPIDSNGRLMATITDATACVGGNVWSFSDKFAHVHAVECDTTRYGMLCHNLTILRSDHNVTCWNENYLELMWSLHQDVVFIDPPWGGQQYREIEKLDLYLVDIPLCVICDQLRWHAKLVFVKAPTNFDLEKLKKFVQSGTIKVFDHLHKKMIIIMIDYRE</sequence>
<dbReference type="InterPro" id="IPR002052">
    <property type="entry name" value="DNA_methylase_N6_adenine_CS"/>
</dbReference>
<evidence type="ECO:0000313" key="8">
    <source>
        <dbReference type="EMBL" id="CCA16623.1"/>
    </source>
</evidence>
<dbReference type="Pfam" id="PF09445">
    <property type="entry name" value="Methyltransf_15"/>
    <property type="match status" value="1"/>
</dbReference>
<accession>F0W681</accession>
<comment type="catalytic activity">
    <reaction evidence="3">
        <text>a 5'-end (N(2),N(7)-dimethyl 5'-triphosphoguanosine)-ribonucleoside in snoRNA + S-adenosyl-L-methionine = a 5'-end (N(2),N(2),N(7)-trimethyl 5'-triphosphoguanosine)-ribonucleoside in snoRNA + S-adenosyl-L-homocysteine + H(+)</text>
        <dbReference type="Rhea" id="RHEA:78507"/>
        <dbReference type="Rhea" id="RHEA-COMP:19088"/>
        <dbReference type="Rhea" id="RHEA-COMP:19090"/>
        <dbReference type="ChEBI" id="CHEBI:15378"/>
        <dbReference type="ChEBI" id="CHEBI:57856"/>
        <dbReference type="ChEBI" id="CHEBI:59789"/>
        <dbReference type="ChEBI" id="CHEBI:167623"/>
        <dbReference type="ChEBI" id="CHEBI:172880"/>
    </reaction>
    <physiologicalReaction direction="left-to-right" evidence="3">
        <dbReference type="Rhea" id="RHEA:78508"/>
    </physiologicalReaction>
</comment>
<evidence type="ECO:0000256" key="5">
    <source>
        <dbReference type="ARBA" id="ARBA00048763"/>
    </source>
</evidence>